<proteinExistence type="predicted"/>
<comment type="caution">
    <text evidence="2">The sequence shown here is derived from an EMBL/GenBank/DDBJ whole genome shotgun (WGS) entry which is preliminary data.</text>
</comment>
<protein>
    <submittedName>
        <fullName evidence="2">Uncharacterized protein</fullName>
    </submittedName>
</protein>
<dbReference type="PROSITE" id="PS51257">
    <property type="entry name" value="PROKAR_LIPOPROTEIN"/>
    <property type="match status" value="1"/>
</dbReference>
<dbReference type="Proteomes" id="UP000223913">
    <property type="component" value="Unassembled WGS sequence"/>
</dbReference>
<feature type="chain" id="PRO_5013039427" evidence="1">
    <location>
        <begin position="18"/>
        <end position="387"/>
    </location>
</feature>
<name>A0A2D0MWG3_FLAN2</name>
<dbReference type="EMBL" id="PDUD01000090">
    <property type="protein sequence ID" value="PHN00622.1"/>
    <property type="molecule type" value="Genomic_DNA"/>
</dbReference>
<accession>A0A2D0MWG3</accession>
<keyword evidence="1" id="KW-0732">Signal</keyword>
<dbReference type="RefSeq" id="WP_099155961.1">
    <property type="nucleotide sequence ID" value="NZ_PDUD01000090.1"/>
</dbReference>
<gene>
    <name evidence="2" type="ORF">CRP01_41260</name>
</gene>
<keyword evidence="3" id="KW-1185">Reference proteome</keyword>
<reference evidence="2 3" key="1">
    <citation type="submission" date="2017-10" db="EMBL/GenBank/DDBJ databases">
        <title>The draft genome sequence of Lewinella nigricans NBRC 102662.</title>
        <authorList>
            <person name="Wang K."/>
        </authorList>
    </citation>
    <scope>NUCLEOTIDE SEQUENCE [LARGE SCALE GENOMIC DNA]</scope>
    <source>
        <strain evidence="2 3">NBRC 102662</strain>
    </source>
</reference>
<evidence type="ECO:0000256" key="1">
    <source>
        <dbReference type="SAM" id="SignalP"/>
    </source>
</evidence>
<evidence type="ECO:0000313" key="3">
    <source>
        <dbReference type="Proteomes" id="UP000223913"/>
    </source>
</evidence>
<dbReference type="AlphaFoldDB" id="A0A2D0MWG3"/>
<sequence length="387" mass="44039">MRLLLLSILIVFLAACANPAKLLEQGKYAKALEVSTWQLKNGRIKAAELAALESSFYLLTQRDSLEIARLRSSGRPEVWPDIYEIAGKIQQRQSKIQELQDQLSQSGYFPDLPFYPATALREEAAEKSALYFYARAQESIPAARNGDRKLARTAHEELTRSLSYIDDFRDAPDLLSEMRDLGTTHLLLLPGSSGYRGNVREPGLLNQLYWNHRFPERMDWLVVHNNPGTAPFIDFEMDFFFVDVFVGFDQERVSSCTNSVEVEDGFKLKKVWSEKDSAYIEIKEIIYKTVSATVETIEQSKEAGASLQLTVYDPHTNEVYSQNRLSGAADWYNVYSRTSGDDRAMTGSCTSAGGMWCSFPFDSSMLEDAVDELRWPFWRRVAEVQHL</sequence>
<feature type="signal peptide" evidence="1">
    <location>
        <begin position="1"/>
        <end position="17"/>
    </location>
</feature>
<evidence type="ECO:0000313" key="2">
    <source>
        <dbReference type="EMBL" id="PHN00622.1"/>
    </source>
</evidence>
<organism evidence="2 3">
    <name type="scientific">Flavilitoribacter nigricans (strain ATCC 23147 / DSM 23189 / NBRC 102662 / NCIMB 1420 / SS-2)</name>
    <name type="common">Lewinella nigricans</name>
    <dbReference type="NCBI Taxonomy" id="1122177"/>
    <lineage>
        <taxon>Bacteria</taxon>
        <taxon>Pseudomonadati</taxon>
        <taxon>Bacteroidota</taxon>
        <taxon>Saprospiria</taxon>
        <taxon>Saprospirales</taxon>
        <taxon>Lewinellaceae</taxon>
        <taxon>Flavilitoribacter</taxon>
    </lineage>
</organism>